<dbReference type="Pfam" id="PF00858">
    <property type="entry name" value="ASC"/>
    <property type="match status" value="1"/>
</dbReference>
<evidence type="ECO:0000256" key="3">
    <source>
        <dbReference type="ARBA" id="ARBA00022461"/>
    </source>
</evidence>
<keyword evidence="2 11" id="KW-0813">Transport</keyword>
<comment type="caution">
    <text evidence="13">The sequence shown here is derived from an EMBL/GenBank/DDBJ whole genome shotgun (WGS) entry which is preliminary data.</text>
</comment>
<evidence type="ECO:0000256" key="9">
    <source>
        <dbReference type="ARBA" id="ARBA00023201"/>
    </source>
</evidence>
<dbReference type="PANTHER" id="PTHR11690">
    <property type="entry name" value="AMILORIDE-SENSITIVE SODIUM CHANNEL-RELATED"/>
    <property type="match status" value="1"/>
</dbReference>
<evidence type="ECO:0000313" key="13">
    <source>
        <dbReference type="EMBL" id="KAK2147673.1"/>
    </source>
</evidence>
<keyword evidence="7 11" id="KW-0406">Ion transport</keyword>
<gene>
    <name evidence="13" type="ORF">NP493_3402g00003</name>
</gene>
<keyword evidence="4 11" id="KW-0812">Transmembrane</keyword>
<evidence type="ECO:0000256" key="1">
    <source>
        <dbReference type="ARBA" id="ARBA00004141"/>
    </source>
</evidence>
<organism evidence="13 14">
    <name type="scientific">Ridgeia piscesae</name>
    <name type="common">Tubeworm</name>
    <dbReference type="NCBI Taxonomy" id="27915"/>
    <lineage>
        <taxon>Eukaryota</taxon>
        <taxon>Metazoa</taxon>
        <taxon>Spiralia</taxon>
        <taxon>Lophotrochozoa</taxon>
        <taxon>Annelida</taxon>
        <taxon>Polychaeta</taxon>
        <taxon>Sedentaria</taxon>
        <taxon>Canalipalpata</taxon>
        <taxon>Sabellida</taxon>
        <taxon>Siboglinidae</taxon>
        <taxon>Ridgeia</taxon>
    </lineage>
</organism>
<evidence type="ECO:0000256" key="2">
    <source>
        <dbReference type="ARBA" id="ARBA00022448"/>
    </source>
</evidence>
<keyword evidence="9 11" id="KW-0739">Sodium transport</keyword>
<keyword evidence="5 12" id="KW-1133">Transmembrane helix</keyword>
<reference evidence="13" key="1">
    <citation type="journal article" date="2023" name="Mol. Biol. Evol.">
        <title>Third-Generation Sequencing Reveals the Adaptive Role of the Epigenome in Three Deep-Sea Polychaetes.</title>
        <authorList>
            <person name="Perez M."/>
            <person name="Aroh O."/>
            <person name="Sun Y."/>
            <person name="Lan Y."/>
            <person name="Juniper S.K."/>
            <person name="Young C.R."/>
            <person name="Angers B."/>
            <person name="Qian P.Y."/>
        </authorList>
    </citation>
    <scope>NUCLEOTIDE SEQUENCE</scope>
    <source>
        <strain evidence="13">R07B-5</strain>
    </source>
</reference>
<evidence type="ECO:0000256" key="6">
    <source>
        <dbReference type="ARBA" id="ARBA00023053"/>
    </source>
</evidence>
<evidence type="ECO:0000256" key="10">
    <source>
        <dbReference type="ARBA" id="ARBA00023303"/>
    </source>
</evidence>
<accession>A0AAD9J7Q4</accession>
<keyword evidence="6" id="KW-0915">Sodium</keyword>
<protein>
    <submittedName>
        <fullName evidence="13">Uncharacterized protein</fullName>
    </submittedName>
</protein>
<comment type="subcellular location">
    <subcellularLocation>
        <location evidence="1">Membrane</location>
        <topology evidence="1">Multi-pass membrane protein</topology>
    </subcellularLocation>
</comment>
<feature type="transmembrane region" description="Helical" evidence="12">
    <location>
        <begin position="44"/>
        <end position="68"/>
    </location>
</feature>
<evidence type="ECO:0000256" key="11">
    <source>
        <dbReference type="RuleBase" id="RU000679"/>
    </source>
</evidence>
<name>A0AAD9J7Q4_RIDPI</name>
<keyword evidence="10 11" id="KW-0407">Ion channel</keyword>
<keyword evidence="14" id="KW-1185">Reference proteome</keyword>
<evidence type="ECO:0000313" key="14">
    <source>
        <dbReference type="Proteomes" id="UP001209878"/>
    </source>
</evidence>
<evidence type="ECO:0000256" key="4">
    <source>
        <dbReference type="ARBA" id="ARBA00022692"/>
    </source>
</evidence>
<comment type="similarity">
    <text evidence="11">Belongs to the amiloride-sensitive sodium channel (TC 1.A.6) family.</text>
</comment>
<evidence type="ECO:0000256" key="12">
    <source>
        <dbReference type="SAM" id="Phobius"/>
    </source>
</evidence>
<evidence type="ECO:0000256" key="5">
    <source>
        <dbReference type="ARBA" id="ARBA00022989"/>
    </source>
</evidence>
<sequence>MMSSLSLGDSGDKSHAESKPRSHAFTTFCETTTFHGLRNVAETIWMSIVAITTFVFMYQCQDLVRLYLRRPVRMTMTMSRQAPVVFPAVTICNQNAFRLVAAAENDSYGWLDDMYSRTDKSTFNYSKWNVSNVSMRDVYMQFAHLQEDMIAS</sequence>
<evidence type="ECO:0000256" key="8">
    <source>
        <dbReference type="ARBA" id="ARBA00023136"/>
    </source>
</evidence>
<proteinExistence type="inferred from homology"/>
<keyword evidence="8 12" id="KW-0472">Membrane</keyword>
<dbReference type="AlphaFoldDB" id="A0AAD9J7Q4"/>
<dbReference type="Proteomes" id="UP001209878">
    <property type="component" value="Unassembled WGS sequence"/>
</dbReference>
<dbReference type="InterPro" id="IPR001873">
    <property type="entry name" value="ENaC"/>
</dbReference>
<dbReference type="GO" id="GO:0015280">
    <property type="term" value="F:ligand-gated sodium channel activity"/>
    <property type="evidence" value="ECO:0007669"/>
    <property type="project" value="TreeGrafter"/>
</dbReference>
<dbReference type="GO" id="GO:0005886">
    <property type="term" value="C:plasma membrane"/>
    <property type="evidence" value="ECO:0007669"/>
    <property type="project" value="TreeGrafter"/>
</dbReference>
<dbReference type="EMBL" id="JAODUO010003386">
    <property type="protein sequence ID" value="KAK2147673.1"/>
    <property type="molecule type" value="Genomic_DNA"/>
</dbReference>
<evidence type="ECO:0000256" key="7">
    <source>
        <dbReference type="ARBA" id="ARBA00023065"/>
    </source>
</evidence>
<keyword evidence="3 11" id="KW-0894">Sodium channel</keyword>